<evidence type="ECO:0000313" key="1">
    <source>
        <dbReference type="EMBL" id="KAK2558313.1"/>
    </source>
</evidence>
<proteinExistence type="predicted"/>
<reference evidence="2" key="2">
    <citation type="journal article" date="2023" name="Science">
        <title>Genomic signatures of disease resistance in endangered staghorn corals.</title>
        <authorList>
            <person name="Vollmer S.V."/>
            <person name="Selwyn J.D."/>
            <person name="Despard B.A."/>
            <person name="Roesel C.L."/>
        </authorList>
    </citation>
    <scope>NUCLEOTIDE SEQUENCE</scope>
    <source>
        <strain evidence="2">K2</strain>
    </source>
</reference>
<name>A0AAD9QVU2_ACRCE</name>
<dbReference type="EMBL" id="JARQWQ010000045">
    <property type="protein sequence ID" value="KAK2558313.1"/>
    <property type="molecule type" value="Genomic_DNA"/>
</dbReference>
<dbReference type="SUPFAM" id="SSF50249">
    <property type="entry name" value="Nucleic acid-binding proteins"/>
    <property type="match status" value="1"/>
</dbReference>
<reference evidence="2" key="1">
    <citation type="journal article" date="2023" name="G3 (Bethesda)">
        <title>Whole genome assembly and annotation of the endangered Caribbean coral Acropora cervicornis.</title>
        <authorList>
            <person name="Selwyn J.D."/>
            <person name="Vollmer S.V."/>
        </authorList>
    </citation>
    <scope>NUCLEOTIDE SEQUENCE</scope>
    <source>
        <strain evidence="2">K2</strain>
    </source>
</reference>
<protein>
    <submittedName>
        <fullName evidence="2">Uncharacterized protein</fullName>
    </submittedName>
</protein>
<comment type="caution">
    <text evidence="2">The sequence shown here is derived from an EMBL/GenBank/DDBJ whole genome shotgun (WGS) entry which is preliminary data.</text>
</comment>
<sequence>MEKQKSPVKIKNFTINNKYGTEDVVINKNTTITPITADFEYHSQEKVLSISSLTNVAPEQLVAIKGYLAHLSATKKIIVQGSELKKQEGYIADPSGSIKIIFWGNHTDEVQQGSTYFFNKVRVKISQDQKYLNTPKQESECIIESAEPFKETLPVVDEVSTSKEVIGSIIGINNVNKYSSCCTCAKKVTIKGKLAYCDRCKMTQKLSACGVQWSFKIVVHTEDNPPQKINLNIYGQQMVQKLFTICEITETASEDEAEVAILNTELFKFSFDTQSHKVIDIDPIHI</sequence>
<dbReference type="Gene3D" id="2.40.50.140">
    <property type="entry name" value="Nucleic acid-binding proteins"/>
    <property type="match status" value="1"/>
</dbReference>
<organism evidence="2 3">
    <name type="scientific">Acropora cervicornis</name>
    <name type="common">Staghorn coral</name>
    <dbReference type="NCBI Taxonomy" id="6130"/>
    <lineage>
        <taxon>Eukaryota</taxon>
        <taxon>Metazoa</taxon>
        <taxon>Cnidaria</taxon>
        <taxon>Anthozoa</taxon>
        <taxon>Hexacorallia</taxon>
        <taxon>Scleractinia</taxon>
        <taxon>Astrocoeniina</taxon>
        <taxon>Acroporidae</taxon>
        <taxon>Acropora</taxon>
    </lineage>
</organism>
<dbReference type="EMBL" id="JARQWQ010000012">
    <property type="protein sequence ID" value="KAK2568317.1"/>
    <property type="molecule type" value="Genomic_DNA"/>
</dbReference>
<dbReference type="AlphaFoldDB" id="A0AAD9QVU2"/>
<keyword evidence="3" id="KW-1185">Reference proteome</keyword>
<dbReference type="Proteomes" id="UP001249851">
    <property type="component" value="Unassembled WGS sequence"/>
</dbReference>
<evidence type="ECO:0000313" key="2">
    <source>
        <dbReference type="EMBL" id="KAK2568317.1"/>
    </source>
</evidence>
<gene>
    <name evidence="2" type="ORF">P5673_007327</name>
    <name evidence="1" type="ORF">P5673_019440</name>
</gene>
<dbReference type="InterPro" id="IPR012340">
    <property type="entry name" value="NA-bd_OB-fold"/>
</dbReference>
<evidence type="ECO:0000313" key="3">
    <source>
        <dbReference type="Proteomes" id="UP001249851"/>
    </source>
</evidence>
<accession>A0AAD9QVU2</accession>